<dbReference type="SUPFAM" id="SSF103190">
    <property type="entry name" value="Sensory domain-like"/>
    <property type="match status" value="1"/>
</dbReference>
<gene>
    <name evidence="3" type="ORF">MAIT1_00131</name>
</gene>
<keyword evidence="1" id="KW-0472">Membrane</keyword>
<dbReference type="PANTHER" id="PTHR43081">
    <property type="entry name" value="ADENYLATE CYCLASE, TERMINAL-DIFFERENTIATION SPECIFIC-RELATED"/>
    <property type="match status" value="1"/>
</dbReference>
<dbReference type="SMART" id="SM00044">
    <property type="entry name" value="CYCc"/>
    <property type="match status" value="1"/>
</dbReference>
<dbReference type="CDD" id="cd07302">
    <property type="entry name" value="CHD"/>
    <property type="match status" value="1"/>
</dbReference>
<feature type="transmembrane region" description="Helical" evidence="1">
    <location>
        <begin position="29"/>
        <end position="48"/>
    </location>
</feature>
<accession>A0A1Y2KAZ1</accession>
<feature type="domain" description="Guanylate cyclase" evidence="2">
    <location>
        <begin position="267"/>
        <end position="387"/>
    </location>
</feature>
<dbReference type="Gene3D" id="3.30.70.1230">
    <property type="entry name" value="Nucleotide cyclase"/>
    <property type="match status" value="1"/>
</dbReference>
<dbReference type="AlphaFoldDB" id="A0A1Y2KAZ1"/>
<dbReference type="PROSITE" id="PS50125">
    <property type="entry name" value="GUANYLATE_CYCLASE_2"/>
    <property type="match status" value="1"/>
</dbReference>
<dbReference type="RefSeq" id="WP_085440839.1">
    <property type="nucleotide sequence ID" value="NZ_LVJN01000015.1"/>
</dbReference>
<dbReference type="InterPro" id="IPR001054">
    <property type="entry name" value="A/G_cyclase"/>
</dbReference>
<dbReference type="InterPro" id="IPR029151">
    <property type="entry name" value="Sensor-like_sf"/>
</dbReference>
<name>A0A1Y2KAZ1_9PROT</name>
<dbReference type="GO" id="GO:0004016">
    <property type="term" value="F:adenylate cyclase activity"/>
    <property type="evidence" value="ECO:0007669"/>
    <property type="project" value="UniProtKB-ARBA"/>
</dbReference>
<keyword evidence="1" id="KW-0812">Transmembrane</keyword>
<dbReference type="GO" id="GO:0035556">
    <property type="term" value="P:intracellular signal transduction"/>
    <property type="evidence" value="ECO:0007669"/>
    <property type="project" value="InterPro"/>
</dbReference>
<dbReference type="Proteomes" id="UP000194003">
    <property type="component" value="Unassembled WGS sequence"/>
</dbReference>
<keyword evidence="4" id="KW-1185">Reference proteome</keyword>
<keyword evidence="1" id="KW-1133">Transmembrane helix</keyword>
<dbReference type="Pfam" id="PF00211">
    <property type="entry name" value="Guanylate_cyc"/>
    <property type="match status" value="1"/>
</dbReference>
<evidence type="ECO:0000313" key="3">
    <source>
        <dbReference type="EMBL" id="OSM06975.1"/>
    </source>
</evidence>
<dbReference type="InterPro" id="IPR029787">
    <property type="entry name" value="Nucleotide_cyclase"/>
</dbReference>
<proteinExistence type="predicted"/>
<evidence type="ECO:0000313" key="4">
    <source>
        <dbReference type="Proteomes" id="UP000194003"/>
    </source>
</evidence>
<dbReference type="GO" id="GO:0009190">
    <property type="term" value="P:cyclic nucleotide biosynthetic process"/>
    <property type="evidence" value="ECO:0007669"/>
    <property type="project" value="InterPro"/>
</dbReference>
<sequence length="433" mass="47381">MKKNLSQPDIDFGALKEPYPILTRYYRRIVPLLLIFIGVLVITTGLATQHAQEDIYLNMATIRAKGIAEGVKRITPAPWNRLMSGKHLSDAELQALEKAFKDECDEFRVDKLKVYGLDHQTVFATDPALIGKVESGPVLEKILQTGQAHIKLENEPQGESYYELYVPLESDGKIIAVFELYEPASMFNAILWQAIQPIIIYPSLLLLVMIFSQGIIMRSAQEDIDQRTRAINTLQERLESFVSKSAVDAARHHDGGGGIPSVQVTCALLYSDIRSFTSYSEQHTPAEVVDFLNEIMTMQVDAIHANGGDVDKMIGDAVLARFQGPGKERDAVLAAMEIQKRMAGAQFPRGIGIGVYSGNVISGGIGTENRQDFTIIGDAVNVSARLCSLAESGEIVVDDATLTTAGVAGFAGQEEVSVKGRSGKLLVWRRAVA</sequence>
<organism evidence="3 4">
    <name type="scientific">Magnetofaba australis IT-1</name>
    <dbReference type="NCBI Taxonomy" id="1434232"/>
    <lineage>
        <taxon>Bacteria</taxon>
        <taxon>Pseudomonadati</taxon>
        <taxon>Pseudomonadota</taxon>
        <taxon>Magnetococcia</taxon>
        <taxon>Magnetococcales</taxon>
        <taxon>Magnetococcaceae</taxon>
        <taxon>Magnetofaba</taxon>
    </lineage>
</organism>
<evidence type="ECO:0000256" key="1">
    <source>
        <dbReference type="SAM" id="Phobius"/>
    </source>
</evidence>
<feature type="transmembrane region" description="Helical" evidence="1">
    <location>
        <begin position="190"/>
        <end position="211"/>
    </location>
</feature>
<dbReference type="SUPFAM" id="SSF55073">
    <property type="entry name" value="Nucleotide cyclase"/>
    <property type="match status" value="1"/>
</dbReference>
<dbReference type="STRING" id="1434232.MAIT1_00131"/>
<dbReference type="OrthoDB" id="9762462at2"/>
<dbReference type="InterPro" id="IPR050697">
    <property type="entry name" value="Adenylyl/Guanylyl_Cyclase_3/4"/>
</dbReference>
<dbReference type="PANTHER" id="PTHR43081:SF1">
    <property type="entry name" value="ADENYLATE CYCLASE, TERMINAL-DIFFERENTIATION SPECIFIC"/>
    <property type="match status" value="1"/>
</dbReference>
<reference evidence="3 4" key="1">
    <citation type="journal article" date="2016" name="BMC Genomics">
        <title>Combined genomic and structural analyses of a cultured magnetotactic bacterium reveals its niche adaptation to a dynamic environment.</title>
        <authorList>
            <person name="Araujo A.C."/>
            <person name="Morillo V."/>
            <person name="Cypriano J."/>
            <person name="Teixeira L.C."/>
            <person name="Leao P."/>
            <person name="Lyra S."/>
            <person name="Almeida L.G."/>
            <person name="Bazylinski D.A."/>
            <person name="Vasconcellos A.T."/>
            <person name="Abreu F."/>
            <person name="Lins U."/>
        </authorList>
    </citation>
    <scope>NUCLEOTIDE SEQUENCE [LARGE SCALE GENOMIC DNA]</scope>
    <source>
        <strain evidence="3 4">IT-1</strain>
    </source>
</reference>
<evidence type="ECO:0000259" key="2">
    <source>
        <dbReference type="PROSITE" id="PS50125"/>
    </source>
</evidence>
<comment type="caution">
    <text evidence="3">The sequence shown here is derived from an EMBL/GenBank/DDBJ whole genome shotgun (WGS) entry which is preliminary data.</text>
</comment>
<protein>
    <submittedName>
        <fullName evidence="3">Putative adenylate cyclase</fullName>
    </submittedName>
</protein>
<dbReference type="EMBL" id="LVJN01000015">
    <property type="protein sequence ID" value="OSM06975.1"/>
    <property type="molecule type" value="Genomic_DNA"/>
</dbReference>